<feature type="transmembrane region" description="Helical" evidence="7">
    <location>
        <begin position="317"/>
        <end position="341"/>
    </location>
</feature>
<feature type="domain" description="Polysaccharide chain length determinant N-terminal" evidence="8">
    <location>
        <begin position="2"/>
        <end position="94"/>
    </location>
</feature>
<comment type="caution">
    <text evidence="9">The sequence shown here is derived from an EMBL/GenBank/DDBJ whole genome shotgun (WGS) entry which is preliminary data.</text>
</comment>
<evidence type="ECO:0000256" key="4">
    <source>
        <dbReference type="ARBA" id="ARBA00022989"/>
    </source>
</evidence>
<evidence type="ECO:0000256" key="7">
    <source>
        <dbReference type="SAM" id="Phobius"/>
    </source>
</evidence>
<sequence>MELSLKEIISRLISNKWVVINTVAIFFIISIIINAFTGKEYTASSKILIESATDSRGLMNQLGNIPGLNLGGLNSHDNMLSSQVYPEILSSNDFSLYILDSKILVGADSIFVREYIHEVYKPSTIQTIKKYTIGIPSLLRKSSTNHERGSRVENNITYLNSLDSRYTSWLRSRVSIDMDRGTQITTVSVESPDASISAQIVQKSIQYLKEYLDAYQTQKEVRNLEFVEERKEEARKNYLQAQHDLASFRDRNRNVLSEVSKIREEVLVQEFNLTNRIYSLLAEQTEQAKIKSKERGVLFKVLERVQLPAPQTKPKSVILTMIFVLTGFIIAVIYILFPLIFNEFYEKDPNGRSKVTV</sequence>
<evidence type="ECO:0000256" key="5">
    <source>
        <dbReference type="ARBA" id="ARBA00023136"/>
    </source>
</evidence>
<protein>
    <recommendedName>
        <fullName evidence="8">Polysaccharide chain length determinant N-terminal domain-containing protein</fullName>
    </recommendedName>
</protein>
<dbReference type="RefSeq" id="WP_213946546.1">
    <property type="nucleotide sequence ID" value="NZ_JAHCMY010000017.1"/>
</dbReference>
<gene>
    <name evidence="9" type="ORF">KI659_16825</name>
</gene>
<dbReference type="PANTHER" id="PTHR32309">
    <property type="entry name" value="TYROSINE-PROTEIN KINASE"/>
    <property type="match status" value="1"/>
</dbReference>
<keyword evidence="2" id="KW-1003">Cell membrane</keyword>
<keyword evidence="3 7" id="KW-0812">Transmembrane</keyword>
<evidence type="ECO:0000313" key="9">
    <source>
        <dbReference type="EMBL" id="MBS9525685.1"/>
    </source>
</evidence>
<evidence type="ECO:0000313" key="10">
    <source>
        <dbReference type="Proteomes" id="UP001319104"/>
    </source>
</evidence>
<keyword evidence="6" id="KW-0175">Coiled coil</keyword>
<comment type="subcellular location">
    <subcellularLocation>
        <location evidence="1">Cell membrane</location>
        <topology evidence="1">Multi-pass membrane protein</topology>
    </subcellularLocation>
</comment>
<keyword evidence="4 7" id="KW-1133">Transmembrane helix</keyword>
<organism evidence="9 10">
    <name type="scientific">Litoribacter ruber</name>
    <dbReference type="NCBI Taxonomy" id="702568"/>
    <lineage>
        <taxon>Bacteria</taxon>
        <taxon>Pseudomonadati</taxon>
        <taxon>Bacteroidota</taxon>
        <taxon>Cytophagia</taxon>
        <taxon>Cytophagales</taxon>
        <taxon>Cyclobacteriaceae</taxon>
        <taxon>Litoribacter</taxon>
    </lineage>
</organism>
<dbReference type="Proteomes" id="UP001319104">
    <property type="component" value="Unassembled WGS sequence"/>
</dbReference>
<evidence type="ECO:0000259" key="8">
    <source>
        <dbReference type="Pfam" id="PF02706"/>
    </source>
</evidence>
<evidence type="ECO:0000256" key="6">
    <source>
        <dbReference type="SAM" id="Coils"/>
    </source>
</evidence>
<dbReference type="PANTHER" id="PTHR32309:SF13">
    <property type="entry name" value="FERRIC ENTEROBACTIN TRANSPORT PROTEIN FEPE"/>
    <property type="match status" value="1"/>
</dbReference>
<dbReference type="EMBL" id="JAHCMY010000017">
    <property type="protein sequence ID" value="MBS9525685.1"/>
    <property type="molecule type" value="Genomic_DNA"/>
</dbReference>
<dbReference type="GO" id="GO:0005886">
    <property type="term" value="C:plasma membrane"/>
    <property type="evidence" value="ECO:0007669"/>
    <property type="project" value="UniProtKB-SubCell"/>
</dbReference>
<evidence type="ECO:0000256" key="3">
    <source>
        <dbReference type="ARBA" id="ARBA00022692"/>
    </source>
</evidence>
<name>A0AAP2CKM8_9BACT</name>
<dbReference type="GO" id="GO:0004713">
    <property type="term" value="F:protein tyrosine kinase activity"/>
    <property type="evidence" value="ECO:0007669"/>
    <property type="project" value="TreeGrafter"/>
</dbReference>
<dbReference type="InterPro" id="IPR050445">
    <property type="entry name" value="Bact_polysacc_biosynth/exp"/>
</dbReference>
<dbReference type="AlphaFoldDB" id="A0AAP2CKM8"/>
<reference evidence="9 10" key="1">
    <citation type="submission" date="2021-05" db="EMBL/GenBank/DDBJ databases">
        <authorList>
            <person name="Zhang Z.D."/>
            <person name="Osman G."/>
        </authorList>
    </citation>
    <scope>NUCLEOTIDE SEQUENCE [LARGE SCALE GENOMIC DNA]</scope>
    <source>
        <strain evidence="9 10">KCTC 32217</strain>
    </source>
</reference>
<keyword evidence="5 7" id="KW-0472">Membrane</keyword>
<feature type="transmembrane region" description="Helical" evidence="7">
    <location>
        <begin position="17"/>
        <end position="36"/>
    </location>
</feature>
<evidence type="ECO:0000256" key="2">
    <source>
        <dbReference type="ARBA" id="ARBA00022475"/>
    </source>
</evidence>
<dbReference type="Pfam" id="PF02706">
    <property type="entry name" value="Wzz"/>
    <property type="match status" value="1"/>
</dbReference>
<dbReference type="InterPro" id="IPR003856">
    <property type="entry name" value="LPS_length_determ_N"/>
</dbReference>
<feature type="coiled-coil region" evidence="6">
    <location>
        <begin position="217"/>
        <end position="251"/>
    </location>
</feature>
<keyword evidence="10" id="KW-1185">Reference proteome</keyword>
<proteinExistence type="predicted"/>
<accession>A0AAP2CKM8</accession>
<evidence type="ECO:0000256" key="1">
    <source>
        <dbReference type="ARBA" id="ARBA00004651"/>
    </source>
</evidence>